<dbReference type="InterPro" id="IPR046450">
    <property type="entry name" value="PA_dom_sf"/>
</dbReference>
<dbReference type="PRINTS" id="PR00723">
    <property type="entry name" value="SUBTILISIN"/>
</dbReference>
<evidence type="ECO:0000256" key="1">
    <source>
        <dbReference type="ARBA" id="ARBA00004613"/>
    </source>
</evidence>
<dbReference type="PANTHER" id="PTHR10795">
    <property type="entry name" value="PROPROTEIN CONVERTASE SUBTILISIN/KEXIN"/>
    <property type="match status" value="1"/>
</dbReference>
<dbReference type="PROSITE" id="PS00138">
    <property type="entry name" value="SUBTILASE_SER"/>
    <property type="match status" value="1"/>
</dbReference>
<accession>A0A6M4M8D5</accession>
<evidence type="ECO:0000256" key="11">
    <source>
        <dbReference type="RuleBase" id="RU003355"/>
    </source>
</evidence>
<dbReference type="SUPFAM" id="SSF52025">
    <property type="entry name" value="PA domain"/>
    <property type="match status" value="1"/>
</dbReference>
<dbReference type="InterPro" id="IPR034197">
    <property type="entry name" value="Peptidases_S8_3"/>
</dbReference>
<feature type="region of interest" description="Disordered" evidence="12">
    <location>
        <begin position="259"/>
        <end position="280"/>
    </location>
</feature>
<keyword evidence="5 13" id="KW-0732">Signal</keyword>
<feature type="compositionally biased region" description="Basic and acidic residues" evidence="12">
    <location>
        <begin position="259"/>
        <end position="268"/>
    </location>
</feature>
<dbReference type="InterPro" id="IPR023828">
    <property type="entry name" value="Peptidase_S8_Ser-AS"/>
</dbReference>
<reference evidence="19" key="1">
    <citation type="submission" date="2014-12" db="EMBL/GenBank/DDBJ databases">
        <title>Complete genome sequence of a multi-drug resistant Klebsiella pneumoniae.</title>
        <authorList>
            <person name="Hua X."/>
            <person name="Chen Q."/>
            <person name="Li X."/>
            <person name="Feng Y."/>
            <person name="Ruan Z."/>
            <person name="Yu Y."/>
        </authorList>
    </citation>
    <scope>NUCLEOTIDE SEQUENCE [LARGE SCALE GENOMIC DNA]</scope>
    <source>
        <strain evidence="19">5.12</strain>
    </source>
</reference>
<dbReference type="InterPro" id="IPR015500">
    <property type="entry name" value="Peptidase_S8_subtilisin-rel"/>
</dbReference>
<feature type="active site" description="Charge relay system" evidence="9 10">
    <location>
        <position position="267"/>
    </location>
</feature>
<feature type="active site" description="Charge relay system" evidence="9 10">
    <location>
        <position position="611"/>
    </location>
</feature>
<dbReference type="SUPFAM" id="SSF52743">
    <property type="entry name" value="Subtilisin-like"/>
    <property type="match status" value="1"/>
</dbReference>
<gene>
    <name evidence="18" type="ORF">CA267_001075</name>
</gene>
<dbReference type="Pfam" id="PF00082">
    <property type="entry name" value="Peptidase_S8"/>
    <property type="match status" value="1"/>
</dbReference>
<dbReference type="GO" id="GO:0006508">
    <property type="term" value="P:proteolysis"/>
    <property type="evidence" value="ECO:0007669"/>
    <property type="project" value="UniProtKB-KW"/>
</dbReference>
<keyword evidence="7 10" id="KW-0720">Serine protease</keyword>
<keyword evidence="19" id="KW-1185">Reference proteome</keyword>
<evidence type="ECO:0000256" key="4">
    <source>
        <dbReference type="ARBA" id="ARBA00022670"/>
    </source>
</evidence>
<feature type="signal peptide" evidence="13">
    <location>
        <begin position="1"/>
        <end position="27"/>
    </location>
</feature>
<dbReference type="Pfam" id="PF02225">
    <property type="entry name" value="PA"/>
    <property type="match status" value="1"/>
</dbReference>
<evidence type="ECO:0000256" key="13">
    <source>
        <dbReference type="SAM" id="SignalP"/>
    </source>
</evidence>
<dbReference type="CDD" id="cd04818">
    <property type="entry name" value="PA_subtilisin_1"/>
    <property type="match status" value="1"/>
</dbReference>
<dbReference type="EMBL" id="CP052766">
    <property type="protein sequence ID" value="QJR79484.1"/>
    <property type="molecule type" value="Genomic_DNA"/>
</dbReference>
<dbReference type="KEGG" id="apel:CA267_001075"/>
<evidence type="ECO:0000259" key="15">
    <source>
        <dbReference type="Pfam" id="PF02225"/>
    </source>
</evidence>
<keyword evidence="6 10" id="KW-0378">Hydrolase</keyword>
<evidence type="ECO:0000256" key="5">
    <source>
        <dbReference type="ARBA" id="ARBA00022729"/>
    </source>
</evidence>
<proteinExistence type="inferred from homology"/>
<evidence type="ECO:0000259" key="16">
    <source>
        <dbReference type="Pfam" id="PF05922"/>
    </source>
</evidence>
<protein>
    <submittedName>
        <fullName evidence="18">S8 family serine peptidase</fullName>
    </submittedName>
</protein>
<evidence type="ECO:0000313" key="19">
    <source>
        <dbReference type="Proteomes" id="UP000219285"/>
    </source>
</evidence>
<dbReference type="AlphaFoldDB" id="A0A6M4M8D5"/>
<dbReference type="InterPro" id="IPR003137">
    <property type="entry name" value="PA_domain"/>
</dbReference>
<evidence type="ECO:0000256" key="6">
    <source>
        <dbReference type="ARBA" id="ARBA00022801"/>
    </source>
</evidence>
<feature type="domain" description="PA" evidence="15">
    <location>
        <begin position="439"/>
        <end position="531"/>
    </location>
</feature>
<dbReference type="RefSeq" id="WP_075609189.1">
    <property type="nucleotide sequence ID" value="NZ_CP052766.1"/>
</dbReference>
<organism evidence="18 19">
    <name type="scientific">Alteromonas pelagimontana</name>
    <dbReference type="NCBI Taxonomy" id="1858656"/>
    <lineage>
        <taxon>Bacteria</taxon>
        <taxon>Pseudomonadati</taxon>
        <taxon>Pseudomonadota</taxon>
        <taxon>Gammaproteobacteria</taxon>
        <taxon>Alteromonadales</taxon>
        <taxon>Alteromonadaceae</taxon>
        <taxon>Alteromonas/Salinimonas group</taxon>
        <taxon>Alteromonas</taxon>
    </lineage>
</organism>
<feature type="active site" description="Charge relay system" evidence="9 10">
    <location>
        <position position="190"/>
    </location>
</feature>
<evidence type="ECO:0000256" key="10">
    <source>
        <dbReference type="PROSITE-ProRule" id="PRU01240"/>
    </source>
</evidence>
<dbReference type="GO" id="GO:0004252">
    <property type="term" value="F:serine-type endopeptidase activity"/>
    <property type="evidence" value="ECO:0007669"/>
    <property type="project" value="UniProtKB-UniRule"/>
</dbReference>
<comment type="similarity">
    <text evidence="2 10 11">Belongs to the peptidase S8 family.</text>
</comment>
<dbReference type="InterPro" id="IPR010259">
    <property type="entry name" value="S8pro/Inhibitor_I9"/>
</dbReference>
<dbReference type="InterPro" id="IPR036852">
    <property type="entry name" value="Peptidase_S8/S53_dom_sf"/>
</dbReference>
<dbReference type="Gene3D" id="3.50.30.30">
    <property type="match status" value="1"/>
</dbReference>
<dbReference type="Pfam" id="PF05922">
    <property type="entry name" value="Inhibitor_I9"/>
    <property type="match status" value="1"/>
</dbReference>
<dbReference type="Proteomes" id="UP000219285">
    <property type="component" value="Chromosome"/>
</dbReference>
<evidence type="ECO:0000256" key="8">
    <source>
        <dbReference type="ARBA" id="ARBA00023180"/>
    </source>
</evidence>
<evidence type="ECO:0000256" key="9">
    <source>
        <dbReference type="PIRSR" id="PIRSR615500-1"/>
    </source>
</evidence>
<dbReference type="Pfam" id="PF17766">
    <property type="entry name" value="fn3_6"/>
    <property type="match status" value="1"/>
</dbReference>
<evidence type="ECO:0000259" key="17">
    <source>
        <dbReference type="Pfam" id="PF17766"/>
    </source>
</evidence>
<dbReference type="PROSITE" id="PS00136">
    <property type="entry name" value="SUBTILASE_ASP"/>
    <property type="match status" value="1"/>
</dbReference>
<dbReference type="InterPro" id="IPR023827">
    <property type="entry name" value="Peptidase_S8_Asp-AS"/>
</dbReference>
<dbReference type="Gene3D" id="3.30.70.80">
    <property type="entry name" value="Peptidase S8 propeptide/proteinase inhibitor I9"/>
    <property type="match status" value="1"/>
</dbReference>
<dbReference type="OrthoDB" id="614750at2"/>
<keyword evidence="8" id="KW-0325">Glycoprotein</keyword>
<dbReference type="SUPFAM" id="SSF54897">
    <property type="entry name" value="Protease propeptides/inhibitors"/>
    <property type="match status" value="1"/>
</dbReference>
<evidence type="ECO:0000256" key="12">
    <source>
        <dbReference type="SAM" id="MobiDB-lite"/>
    </source>
</evidence>
<dbReference type="PROSITE" id="PS51892">
    <property type="entry name" value="SUBTILASE"/>
    <property type="match status" value="1"/>
</dbReference>
<evidence type="ECO:0000256" key="2">
    <source>
        <dbReference type="ARBA" id="ARBA00011073"/>
    </source>
</evidence>
<evidence type="ECO:0000313" key="18">
    <source>
        <dbReference type="EMBL" id="QJR79484.1"/>
    </source>
</evidence>
<dbReference type="Gene3D" id="2.60.40.2310">
    <property type="match status" value="1"/>
</dbReference>
<feature type="domain" description="Peptidase S8/S53" evidence="14">
    <location>
        <begin position="181"/>
        <end position="665"/>
    </location>
</feature>
<sequence>MTFKKNLLGTMVSMAVAATFVPSTVSAQQVSVQNPDSLKVVGPVAPAKKGSGVYIVQLKQAPGVTYAEKIGELIPSNQQVANKGNQYQASSKKMREYVAQLKKRQKEVANTIGQVDVLHNYVHAFNGFSAKMSKKQAEKLRSNSAVIGVWEDEAVQVNTANTPEFLGLTGPNGQHTLGIKGDDVIVGVLDTGITPENPSFADDGTYSDPSELGWNGACDAGVEEDEGTFECNNKLIGARYFNETFKSVYDLQLELGEIESPRDSDGHGSHTASTAAGNEDVTAVMNGTEIATITGIAPRARIAMYKVCWNSDYTTPEGAEERGCFYGDSMAAIDQAVEDGVDVLNYSIGGSLTDLTVPSTSAMLRAAQAGVFVSVSAGNDGPATQTIGTPAPWVTTVAASTYEGTSVTNALEVTSREPKDRYAFVEGSITEPLLETGPVEGELVIAEPLRACYEEAGAPTPLDNAEEIEGKIALIQRGDCDFTEKVTRALESGAEAVVIYTVEGNPVTSLGGTFVGGIPGGMISDVAGDALYAAITGGEEVTVRLSASIFIPQQENGNIMADFSSRGPNASTTDLIKPDITAPGVRILAATSSTPMFGVDGEQVAYLSGTSMSSPHIAGLGALLIDQHPDWTPAQVRSALMTTAYQGVTKEDSTTPADPFDFGAGHAAPVSAMSPGLTYNAGYFDYMAFMCGLGESDFVLAESSFSCSDYESSGFSLDPTQLNYPSISIGELQSEETVFRTLTDVSGAGGDYAVTLEGLDTLDVTVNTYDGEGALTESDSLVVSPGGTASFGITFNKMDATVTGEWIFGAITLTNTDGTVVRSPIAVMPVADVKMDVPESLSLDLTRGRAVFPVQMLYSGRTSLDYTGLVAPFVESDTVSNPTTSFEFLGQGTTYSAFLVPEGTKVARFSLRDSLVSVPGADLDLYVYRCIASSCTQVGTSLNGGSNEDVILTNPAPAANGPAGNFYIAMTHAYSIPGAESIDFDMPVWIADQAQSTTRISMSSRAIEGRYNDVRIITNGLQEDTLYMGAVTFYDENGVAQGTTVLEVQP</sequence>
<name>A0A6M4M8D5_9ALTE</name>
<dbReference type="Gene3D" id="3.40.50.200">
    <property type="entry name" value="Peptidase S8/S53 domain"/>
    <property type="match status" value="1"/>
</dbReference>
<feature type="domain" description="Inhibitor I9" evidence="16">
    <location>
        <begin position="53"/>
        <end position="157"/>
    </location>
</feature>
<dbReference type="InterPro" id="IPR041469">
    <property type="entry name" value="Subtilisin-like_FN3"/>
</dbReference>
<dbReference type="InterPro" id="IPR037045">
    <property type="entry name" value="S8pro/Inhibitor_I9_sf"/>
</dbReference>
<reference evidence="18 19" key="2">
    <citation type="submission" date="2020-04" db="EMBL/GenBank/DDBJ databases">
        <title>Complete genome sequence of Alteromonas pelagimontana 5.12T.</title>
        <authorList>
            <person name="Sinha R.K."/>
            <person name="Krishnan K.P."/>
            <person name="Kurian J.P."/>
        </authorList>
    </citation>
    <scope>NUCLEOTIDE SEQUENCE [LARGE SCALE GENOMIC DNA]</scope>
    <source>
        <strain evidence="18 19">5.12</strain>
    </source>
</reference>
<keyword evidence="4 10" id="KW-0645">Protease</keyword>
<evidence type="ECO:0000256" key="3">
    <source>
        <dbReference type="ARBA" id="ARBA00022525"/>
    </source>
</evidence>
<dbReference type="InterPro" id="IPR000209">
    <property type="entry name" value="Peptidase_S8/S53_dom"/>
</dbReference>
<feature type="domain" description="Subtilisin-like protease fibronectin type-III" evidence="17">
    <location>
        <begin position="721"/>
        <end position="827"/>
    </location>
</feature>
<feature type="chain" id="PRO_5028912140" evidence="13">
    <location>
        <begin position="28"/>
        <end position="1050"/>
    </location>
</feature>
<dbReference type="GO" id="GO:0005576">
    <property type="term" value="C:extracellular region"/>
    <property type="evidence" value="ECO:0007669"/>
    <property type="project" value="UniProtKB-SubCell"/>
</dbReference>
<comment type="subcellular location">
    <subcellularLocation>
        <location evidence="1">Secreted</location>
    </subcellularLocation>
</comment>
<evidence type="ECO:0000259" key="14">
    <source>
        <dbReference type="Pfam" id="PF00082"/>
    </source>
</evidence>
<dbReference type="InterPro" id="IPR045051">
    <property type="entry name" value="SBT"/>
</dbReference>
<evidence type="ECO:0000256" key="7">
    <source>
        <dbReference type="ARBA" id="ARBA00022825"/>
    </source>
</evidence>
<dbReference type="CDD" id="cd04852">
    <property type="entry name" value="Peptidases_S8_3"/>
    <property type="match status" value="1"/>
</dbReference>
<keyword evidence="3" id="KW-0964">Secreted</keyword>